<reference evidence="3" key="1">
    <citation type="submission" date="2016-10" db="EMBL/GenBank/DDBJ databases">
        <authorList>
            <person name="Varghese N."/>
            <person name="Submissions S."/>
        </authorList>
    </citation>
    <scope>NUCLEOTIDE SEQUENCE [LARGE SCALE GENOMIC DNA]</scope>
    <source>
        <strain evidence="3">DSM 19482</strain>
    </source>
</reference>
<dbReference type="EMBL" id="FTPU01000002">
    <property type="protein sequence ID" value="SIT95533.1"/>
    <property type="molecule type" value="Genomic_DNA"/>
</dbReference>
<evidence type="ECO:0000313" key="2">
    <source>
        <dbReference type="EMBL" id="SIT95533.1"/>
    </source>
</evidence>
<organism evidence="2 3">
    <name type="scientific">Epilithonimonas bovis DSM 19482</name>
    <dbReference type="NCBI Taxonomy" id="1121284"/>
    <lineage>
        <taxon>Bacteria</taxon>
        <taxon>Pseudomonadati</taxon>
        <taxon>Bacteroidota</taxon>
        <taxon>Flavobacteriia</taxon>
        <taxon>Flavobacteriales</taxon>
        <taxon>Weeksellaceae</taxon>
        <taxon>Chryseobacterium group</taxon>
        <taxon>Epilithonimonas</taxon>
    </lineage>
</organism>
<keyword evidence="3" id="KW-1185">Reference proteome</keyword>
<name>A0A1U7PU61_9FLAO</name>
<dbReference type="Proteomes" id="UP000187261">
    <property type="component" value="Unassembled WGS sequence"/>
</dbReference>
<dbReference type="Gene3D" id="3.40.50.720">
    <property type="entry name" value="NAD(P)-binding Rossmann-like Domain"/>
    <property type="match status" value="1"/>
</dbReference>
<proteinExistence type="predicted"/>
<evidence type="ECO:0000256" key="1">
    <source>
        <dbReference type="SAM" id="MobiDB-lite"/>
    </source>
</evidence>
<sequence length="68" mass="7534">MWRGEDGRANRTKLEGETEEQSWERNKKFYIPQGVEQTPEDIADGVLYLAGAKHLTGQALAVDGGTTL</sequence>
<feature type="region of interest" description="Disordered" evidence="1">
    <location>
        <begin position="1"/>
        <end position="23"/>
    </location>
</feature>
<dbReference type="STRING" id="1121284.SAMN05660493_00180"/>
<dbReference type="InterPro" id="IPR036291">
    <property type="entry name" value="NAD(P)-bd_dom_sf"/>
</dbReference>
<accession>A0A1U7PU61</accession>
<gene>
    <name evidence="2" type="ORF">SAMN05660493_00180</name>
</gene>
<dbReference type="SUPFAM" id="SSF51735">
    <property type="entry name" value="NAD(P)-binding Rossmann-fold domains"/>
    <property type="match status" value="1"/>
</dbReference>
<protein>
    <submittedName>
        <fullName evidence="2">Meso-butanediol dehydrogenase / (S,S)-butanediol dehydrogenase / diacetyl reductase</fullName>
    </submittedName>
</protein>
<dbReference type="AlphaFoldDB" id="A0A1U7PU61"/>
<evidence type="ECO:0000313" key="3">
    <source>
        <dbReference type="Proteomes" id="UP000187261"/>
    </source>
</evidence>